<dbReference type="SUPFAM" id="SSF46689">
    <property type="entry name" value="Homeodomain-like"/>
    <property type="match status" value="1"/>
</dbReference>
<dbReference type="Gene3D" id="1.10.10.60">
    <property type="entry name" value="Homeodomain-like"/>
    <property type="match status" value="1"/>
</dbReference>
<dbReference type="InterPro" id="IPR009057">
    <property type="entry name" value="Homeodomain-like_sf"/>
</dbReference>
<dbReference type="Pfam" id="PF08362">
    <property type="entry name" value="TetR_C_3"/>
    <property type="match status" value="1"/>
</dbReference>
<organism evidence="4 5">
    <name type="scientific">Pseudomonas panipatensis</name>
    <dbReference type="NCBI Taxonomy" id="428992"/>
    <lineage>
        <taxon>Bacteria</taxon>
        <taxon>Pseudomonadati</taxon>
        <taxon>Pseudomonadota</taxon>
        <taxon>Gammaproteobacteria</taxon>
        <taxon>Pseudomonadales</taxon>
        <taxon>Pseudomonadaceae</taxon>
        <taxon>Pseudomonas</taxon>
    </lineage>
</organism>
<dbReference type="STRING" id="428992.SAMN05216272_10430"/>
<dbReference type="Proteomes" id="UP000199636">
    <property type="component" value="Unassembled WGS sequence"/>
</dbReference>
<dbReference type="InterPro" id="IPR050109">
    <property type="entry name" value="HTH-type_TetR-like_transc_reg"/>
</dbReference>
<dbReference type="PROSITE" id="PS50977">
    <property type="entry name" value="HTH_TETR_2"/>
    <property type="match status" value="1"/>
</dbReference>
<reference evidence="5" key="1">
    <citation type="submission" date="2016-10" db="EMBL/GenBank/DDBJ databases">
        <authorList>
            <person name="Varghese N."/>
            <person name="Submissions S."/>
        </authorList>
    </citation>
    <scope>NUCLEOTIDE SEQUENCE [LARGE SCALE GENOMIC DNA]</scope>
    <source>
        <strain evidence="5">CCM 7469</strain>
    </source>
</reference>
<dbReference type="SUPFAM" id="SSF48498">
    <property type="entry name" value="Tetracyclin repressor-like, C-terminal domain"/>
    <property type="match status" value="1"/>
</dbReference>
<dbReference type="PANTHER" id="PTHR30055:SF196">
    <property type="entry name" value="HTH-TYPE TRANSCRIPTIONAL REGULATOR RUTR"/>
    <property type="match status" value="1"/>
</dbReference>
<dbReference type="PANTHER" id="PTHR30055">
    <property type="entry name" value="HTH-TYPE TRANSCRIPTIONAL REGULATOR RUTR"/>
    <property type="match status" value="1"/>
</dbReference>
<dbReference type="GO" id="GO:0000976">
    <property type="term" value="F:transcription cis-regulatory region binding"/>
    <property type="evidence" value="ECO:0007669"/>
    <property type="project" value="TreeGrafter"/>
</dbReference>
<dbReference type="InterPro" id="IPR001647">
    <property type="entry name" value="HTH_TetR"/>
</dbReference>
<keyword evidence="5" id="KW-1185">Reference proteome</keyword>
<evidence type="ECO:0000256" key="2">
    <source>
        <dbReference type="PROSITE-ProRule" id="PRU00335"/>
    </source>
</evidence>
<evidence type="ECO:0000313" key="4">
    <source>
        <dbReference type="EMBL" id="SDH89757.1"/>
    </source>
</evidence>
<keyword evidence="1 2" id="KW-0238">DNA-binding</keyword>
<feature type="DNA-binding region" description="H-T-H motif" evidence="2">
    <location>
        <begin position="85"/>
        <end position="104"/>
    </location>
</feature>
<evidence type="ECO:0000259" key="3">
    <source>
        <dbReference type="PROSITE" id="PS50977"/>
    </source>
</evidence>
<dbReference type="Gene3D" id="1.10.357.10">
    <property type="entry name" value="Tetracycline Repressor, domain 2"/>
    <property type="match status" value="1"/>
</dbReference>
<sequence>MKLGVPRNTSGPEKCIQKLNLWVSFASPGLGLSGLRARCYHPRPLPRPSAHEKTSTMTSIRERNRRLILRAASEEFAEKGFAATKTSDIAARAGLPKPNVYYYFQSKENLYRSVLESVVEPLLQASAPFREDDEPAEALKAYIRSKIRISQELPHASKVFASELMHGAPHLPKEYLDELNAQAQRNIACLQSWIDRGLLAPVDPHHLLFTIWAATQTYADFDWQISMVTGKGSLSDADFNDAAETIIRLVLRGTAPDAKDMPKGEARLRPLPL</sequence>
<name>A0A1G8G5T8_9PSED</name>
<dbReference type="InterPro" id="IPR013573">
    <property type="entry name" value="Tscrpt_reg_YcdC_C"/>
</dbReference>
<accession>A0A1G8G5T8</accession>
<feature type="domain" description="HTH tetR-type" evidence="3">
    <location>
        <begin position="62"/>
        <end position="122"/>
    </location>
</feature>
<proteinExistence type="predicted"/>
<dbReference type="AlphaFoldDB" id="A0A1G8G5T8"/>
<protein>
    <submittedName>
        <fullName evidence="4">Transcriptional regulator, TetR family</fullName>
    </submittedName>
</protein>
<evidence type="ECO:0000313" key="5">
    <source>
        <dbReference type="Proteomes" id="UP000199636"/>
    </source>
</evidence>
<dbReference type="Pfam" id="PF00440">
    <property type="entry name" value="TetR_N"/>
    <property type="match status" value="1"/>
</dbReference>
<evidence type="ECO:0000256" key="1">
    <source>
        <dbReference type="ARBA" id="ARBA00023125"/>
    </source>
</evidence>
<dbReference type="PRINTS" id="PR00455">
    <property type="entry name" value="HTHTETR"/>
</dbReference>
<dbReference type="EMBL" id="FNDS01000004">
    <property type="protein sequence ID" value="SDH89757.1"/>
    <property type="molecule type" value="Genomic_DNA"/>
</dbReference>
<dbReference type="InterPro" id="IPR036271">
    <property type="entry name" value="Tet_transcr_reg_TetR-rel_C_sf"/>
</dbReference>
<dbReference type="GO" id="GO:0045892">
    <property type="term" value="P:negative regulation of DNA-templated transcription"/>
    <property type="evidence" value="ECO:0007669"/>
    <property type="project" value="InterPro"/>
</dbReference>
<gene>
    <name evidence="4" type="ORF">SAMN05216272_10430</name>
</gene>
<dbReference type="GO" id="GO:0003700">
    <property type="term" value="F:DNA-binding transcription factor activity"/>
    <property type="evidence" value="ECO:0007669"/>
    <property type="project" value="TreeGrafter"/>
</dbReference>